<feature type="region of interest" description="Disordered" evidence="1">
    <location>
        <begin position="121"/>
        <end position="272"/>
    </location>
</feature>
<accession>A0A9Q1DFJ9</accession>
<evidence type="ECO:0000313" key="2">
    <source>
        <dbReference type="EMBL" id="KAJ8268410.1"/>
    </source>
</evidence>
<reference evidence="2" key="1">
    <citation type="journal article" date="2023" name="Science">
        <title>Genome structures resolve the early diversification of teleost fishes.</title>
        <authorList>
            <person name="Parey E."/>
            <person name="Louis A."/>
            <person name="Montfort J."/>
            <person name="Bouchez O."/>
            <person name="Roques C."/>
            <person name="Iampietro C."/>
            <person name="Lluch J."/>
            <person name="Castinel A."/>
            <person name="Donnadieu C."/>
            <person name="Desvignes T."/>
            <person name="Floi Bucao C."/>
            <person name="Jouanno E."/>
            <person name="Wen M."/>
            <person name="Mejri S."/>
            <person name="Dirks R."/>
            <person name="Jansen H."/>
            <person name="Henkel C."/>
            <person name="Chen W.J."/>
            <person name="Zahm M."/>
            <person name="Cabau C."/>
            <person name="Klopp C."/>
            <person name="Thompson A.W."/>
            <person name="Robinson-Rechavi M."/>
            <person name="Braasch I."/>
            <person name="Lecointre G."/>
            <person name="Bobe J."/>
            <person name="Postlethwait J.H."/>
            <person name="Berthelot C."/>
            <person name="Roest Crollius H."/>
            <person name="Guiguen Y."/>
        </authorList>
    </citation>
    <scope>NUCLEOTIDE SEQUENCE</scope>
    <source>
        <strain evidence="2">Concon-B</strain>
    </source>
</reference>
<dbReference type="OrthoDB" id="8920667at2759"/>
<dbReference type="AlphaFoldDB" id="A0A9Q1DFJ9"/>
<gene>
    <name evidence="2" type="ORF">COCON_G00135820</name>
</gene>
<keyword evidence="3" id="KW-1185">Reference proteome</keyword>
<name>A0A9Q1DFJ9_CONCO</name>
<dbReference type="Proteomes" id="UP001152803">
    <property type="component" value="Unassembled WGS sequence"/>
</dbReference>
<sequence length="315" mass="34695">MFRRNTALLENIQTRHTGETNKERSLLFLEEACCRRPPPGDGGALVICDPRQAPGWSDLRFSADPSALFPTCRSPRMAAGGSDPSGRQARHLETIDELEESESELSVDSVLLGVRRRGRVSLVKQSTPARSEESRFTVSGSGDSLASWPQRAPHSRDPPHALLPSLQEAEDAPAGSDPSPSFSSPLHPQPAQRPLSPGGPSAAAVSPGQSSPLSNDDDSKDKDWPEPKKSRRRKKRRPNRRLSMRSEDGEEPAMPLKKKTGRKPRKNAKMTSEDVPEWLATLMHSIEEATHHELVVEQRRTAKQGHEAPESAWAK</sequence>
<protein>
    <submittedName>
        <fullName evidence="2">Uncharacterized protein</fullName>
    </submittedName>
</protein>
<evidence type="ECO:0000313" key="3">
    <source>
        <dbReference type="Proteomes" id="UP001152803"/>
    </source>
</evidence>
<feature type="compositionally biased region" description="Basic and acidic residues" evidence="1">
    <location>
        <begin position="217"/>
        <end position="228"/>
    </location>
</feature>
<dbReference type="EMBL" id="JAFJMO010000009">
    <property type="protein sequence ID" value="KAJ8268410.1"/>
    <property type="molecule type" value="Genomic_DNA"/>
</dbReference>
<comment type="caution">
    <text evidence="2">The sequence shown here is derived from an EMBL/GenBank/DDBJ whole genome shotgun (WGS) entry which is preliminary data.</text>
</comment>
<proteinExistence type="predicted"/>
<organism evidence="2 3">
    <name type="scientific">Conger conger</name>
    <name type="common">Conger eel</name>
    <name type="synonym">Muraena conger</name>
    <dbReference type="NCBI Taxonomy" id="82655"/>
    <lineage>
        <taxon>Eukaryota</taxon>
        <taxon>Metazoa</taxon>
        <taxon>Chordata</taxon>
        <taxon>Craniata</taxon>
        <taxon>Vertebrata</taxon>
        <taxon>Euteleostomi</taxon>
        <taxon>Actinopterygii</taxon>
        <taxon>Neopterygii</taxon>
        <taxon>Teleostei</taxon>
        <taxon>Anguilliformes</taxon>
        <taxon>Congridae</taxon>
        <taxon>Conger</taxon>
    </lineage>
</organism>
<feature type="compositionally biased region" description="Basic residues" evidence="1">
    <location>
        <begin position="229"/>
        <end position="243"/>
    </location>
</feature>
<feature type="compositionally biased region" description="Basic residues" evidence="1">
    <location>
        <begin position="256"/>
        <end position="268"/>
    </location>
</feature>
<evidence type="ECO:0000256" key="1">
    <source>
        <dbReference type="SAM" id="MobiDB-lite"/>
    </source>
</evidence>